<dbReference type="STRING" id="1003.SAMN04488541_100670"/>
<dbReference type="OrthoDB" id="978644at2"/>
<dbReference type="Proteomes" id="UP000199513">
    <property type="component" value="Unassembled WGS sequence"/>
</dbReference>
<proteinExistence type="predicted"/>
<accession>A0A1I2D6D8</accession>
<name>A0A1I2D6D8_9BACT</name>
<dbReference type="Gene3D" id="1.25.10.10">
    <property type="entry name" value="Leucine-rich Repeat Variant"/>
    <property type="match status" value="1"/>
</dbReference>
<dbReference type="EMBL" id="FONY01000006">
    <property type="protein sequence ID" value="SFE75643.1"/>
    <property type="molecule type" value="Genomic_DNA"/>
</dbReference>
<sequence>MNCEEIKIHLIDLIDNNLPTELQKEVEEGLANCPDCQQEYEELKILFQTFQNQPLVPTPKALDDNFYAFLEKEKAVERLSKSFMEIISEDTDNGKVDRVDGTSDLQKAKTFTFASVFTRKASLLRIAASIALLIATFFFGRQSVTEQNSEAIALLKQEIANTKNLVMLNMLKQASASDRIKAVSYVYEMEDADKETIDALVNVMNYDKSINVRLEAINALYYFGDKKEVRQAMTKSLRLQTEPNLQIALIETLVRLKEKEAVNEIQKLMENKQLPDIVKFKAAEGVGELYKL</sequence>
<dbReference type="RefSeq" id="WP_091541007.1">
    <property type="nucleotide sequence ID" value="NZ_FONY01000006.1"/>
</dbReference>
<dbReference type="InterPro" id="IPR011989">
    <property type="entry name" value="ARM-like"/>
</dbReference>
<gene>
    <name evidence="1" type="ORF">SAMN04488541_100670</name>
</gene>
<evidence type="ECO:0000313" key="2">
    <source>
        <dbReference type="Proteomes" id="UP000199513"/>
    </source>
</evidence>
<dbReference type="InterPro" id="IPR016024">
    <property type="entry name" value="ARM-type_fold"/>
</dbReference>
<evidence type="ECO:0000313" key="1">
    <source>
        <dbReference type="EMBL" id="SFE75643.1"/>
    </source>
</evidence>
<dbReference type="SUPFAM" id="SSF48371">
    <property type="entry name" value="ARM repeat"/>
    <property type="match status" value="1"/>
</dbReference>
<protein>
    <submittedName>
        <fullName evidence="1">HEAT repeat-containing protein</fullName>
    </submittedName>
</protein>
<dbReference type="AlphaFoldDB" id="A0A1I2D6D8"/>
<organism evidence="1 2">
    <name type="scientific">Thermoflexibacter ruber</name>
    <dbReference type="NCBI Taxonomy" id="1003"/>
    <lineage>
        <taxon>Bacteria</taxon>
        <taxon>Pseudomonadati</taxon>
        <taxon>Bacteroidota</taxon>
        <taxon>Cytophagia</taxon>
        <taxon>Cytophagales</taxon>
        <taxon>Thermoflexibacteraceae</taxon>
        <taxon>Thermoflexibacter</taxon>
    </lineage>
</organism>
<keyword evidence="2" id="KW-1185">Reference proteome</keyword>
<reference evidence="1 2" key="1">
    <citation type="submission" date="2016-10" db="EMBL/GenBank/DDBJ databases">
        <authorList>
            <person name="de Groot N.N."/>
        </authorList>
    </citation>
    <scope>NUCLEOTIDE SEQUENCE [LARGE SCALE GENOMIC DNA]</scope>
    <source>
        <strain>GEY</strain>
        <strain evidence="2">DSM 9560</strain>
    </source>
</reference>